<dbReference type="Proteomes" id="UP000002365">
    <property type="component" value="Chromosome"/>
</dbReference>
<dbReference type="SUPFAM" id="SSF101386">
    <property type="entry name" value="all-alpha NTP pyrophosphatases"/>
    <property type="match status" value="1"/>
</dbReference>
<evidence type="ECO:0000313" key="1">
    <source>
        <dbReference type="EMBL" id="ADF39609.1"/>
    </source>
</evidence>
<dbReference type="EMBL" id="CP001982">
    <property type="protein sequence ID" value="ADF39609.1"/>
    <property type="molecule type" value="Genomic_DNA"/>
</dbReference>
<dbReference type="PATRIC" id="fig|592022.4.peg.2740"/>
<dbReference type="InterPro" id="IPR021130">
    <property type="entry name" value="PRib-ATP_PPHydrolase-like"/>
</dbReference>
<evidence type="ECO:0008006" key="3">
    <source>
        <dbReference type="Google" id="ProtNLM"/>
    </source>
</evidence>
<accession>D5DHP9</accession>
<protein>
    <recommendedName>
        <fullName evidence="3">Phosphoribosyl-ATP pyrophosphohydrolase</fullName>
    </recommendedName>
</protein>
<reference evidence="1 2" key="1">
    <citation type="journal article" date="2011" name="J. Bacteriol.">
        <title>Genome sequences of the biotechnologically important Bacillus megaterium strains QM B1551 and DSM319.</title>
        <authorList>
            <person name="Eppinger M."/>
            <person name="Bunk B."/>
            <person name="Johns M.A."/>
            <person name="Edirisinghe J.N."/>
            <person name="Kutumbaka K.K."/>
            <person name="Koenig S.S."/>
            <person name="Huot Creasy H."/>
            <person name="Rosovitz M.J."/>
            <person name="Riley D.R."/>
            <person name="Daugherty S."/>
            <person name="Martin M."/>
            <person name="Elbourne L.D."/>
            <person name="Paulsen I."/>
            <person name="Biedendieck R."/>
            <person name="Braun C."/>
            <person name="Grayburn S."/>
            <person name="Dhingra S."/>
            <person name="Lukyanchuk V."/>
            <person name="Ball B."/>
            <person name="Ul-Qamar R."/>
            <person name="Seibel J."/>
            <person name="Bremer E."/>
            <person name="Jahn D."/>
            <person name="Ravel J."/>
            <person name="Vary P.S."/>
        </authorList>
    </citation>
    <scope>NUCLEOTIDE SEQUENCE [LARGE SCALE GENOMIC DNA]</scope>
    <source>
        <strain evidence="2">DSM 319 / IMG 1521</strain>
    </source>
</reference>
<sequence length="109" mass="12666">MIIYNKLVRDRIPEIIQESGEECLVEVLTEHDYLKELQKKGEEELKEYLAASNSKEAIEELADLIEVIYGLAQCHGFSIKELETVRQSKKDKKGAFDKRLFLVEVHKKD</sequence>
<gene>
    <name evidence="1" type="ordered locus">BMD_2768</name>
</gene>
<dbReference type="KEGG" id="bmd:BMD_2768"/>
<dbReference type="HOGENOM" id="CLU_142081_0_0_9"/>
<name>D5DHP9_PRIM3</name>
<dbReference type="CDD" id="cd11532">
    <property type="entry name" value="NTP-PPase_COG4997"/>
    <property type="match status" value="1"/>
</dbReference>
<dbReference type="Gene3D" id="1.10.3420.10">
    <property type="entry name" value="putative ntp pyrophosphohydrolase like domain"/>
    <property type="match status" value="1"/>
</dbReference>
<dbReference type="Pfam" id="PF01503">
    <property type="entry name" value="PRA-PH"/>
    <property type="match status" value="1"/>
</dbReference>
<organism evidence="1 2">
    <name type="scientific">Priestia megaterium (strain DSM 319 / IMG 1521)</name>
    <name type="common">Bacillus megaterium</name>
    <dbReference type="NCBI Taxonomy" id="592022"/>
    <lineage>
        <taxon>Bacteria</taxon>
        <taxon>Bacillati</taxon>
        <taxon>Bacillota</taxon>
        <taxon>Bacilli</taxon>
        <taxon>Bacillales</taxon>
        <taxon>Bacillaceae</taxon>
        <taxon>Priestia</taxon>
    </lineage>
</organism>
<proteinExistence type="predicted"/>
<dbReference type="RefSeq" id="WP_013083559.1">
    <property type="nucleotide sequence ID" value="NC_014103.1"/>
</dbReference>
<dbReference type="InterPro" id="IPR038735">
    <property type="entry name" value="MSMEG_1276-like_NTP-PPase_dom"/>
</dbReference>
<dbReference type="AlphaFoldDB" id="D5DHP9"/>
<dbReference type="InterPro" id="IPR023292">
    <property type="entry name" value="NTP_PyroPHydrolase-like_dom_sf"/>
</dbReference>
<evidence type="ECO:0000313" key="2">
    <source>
        <dbReference type="Proteomes" id="UP000002365"/>
    </source>
</evidence>